<evidence type="ECO:0000313" key="2">
    <source>
        <dbReference type="Proteomes" id="UP000198287"/>
    </source>
</evidence>
<dbReference type="AlphaFoldDB" id="A0A226EDH9"/>
<keyword evidence="2" id="KW-1185">Reference proteome</keyword>
<dbReference type="EMBL" id="LNIX01000005">
    <property type="protein sequence ID" value="OXA54851.1"/>
    <property type="molecule type" value="Genomic_DNA"/>
</dbReference>
<organism evidence="1 2">
    <name type="scientific">Folsomia candida</name>
    <name type="common">Springtail</name>
    <dbReference type="NCBI Taxonomy" id="158441"/>
    <lineage>
        <taxon>Eukaryota</taxon>
        <taxon>Metazoa</taxon>
        <taxon>Ecdysozoa</taxon>
        <taxon>Arthropoda</taxon>
        <taxon>Hexapoda</taxon>
        <taxon>Collembola</taxon>
        <taxon>Entomobryomorpha</taxon>
        <taxon>Isotomoidea</taxon>
        <taxon>Isotomidae</taxon>
        <taxon>Proisotominae</taxon>
        <taxon>Folsomia</taxon>
    </lineage>
</organism>
<protein>
    <recommendedName>
        <fullName evidence="3">DUF4806 domain-containing protein</fullName>
    </recommendedName>
</protein>
<gene>
    <name evidence="1" type="ORF">Fcan01_11572</name>
</gene>
<dbReference type="OrthoDB" id="7585194at2759"/>
<evidence type="ECO:0008006" key="3">
    <source>
        <dbReference type="Google" id="ProtNLM"/>
    </source>
</evidence>
<sequence length="323" mass="35746">MIQTIVGPLSLASCWPHSTVINRSVLVCFACSSENKMSSLHFSSKFSVVEFLGEKSFAAVPSTWLSEEEDKQMSCWPKGHCYIVTLREKTFHLILFIEDYKIANLNVDEARVLSSGQTQSSSCDSENVNSRRNKIHSKNPAETTELPFKAPISAFNFLSPEPTPCSSSSSAVPTDFIPITNSTREEVVSAPDSDINISEVTPFVIHTVPSESDNNVEQFEQGLGDPKSKQILLVELVKFGGVDLTDTTDRILSEVFGHSIALKTSKTGKGDGNQFSFMKWKCFSIIIDAILKNPKCNGKTKLDVEVLGNQLFLKLKIFYRSVT</sequence>
<reference evidence="1 2" key="1">
    <citation type="submission" date="2015-12" db="EMBL/GenBank/DDBJ databases">
        <title>The genome of Folsomia candida.</title>
        <authorList>
            <person name="Faddeeva A."/>
            <person name="Derks M.F."/>
            <person name="Anvar Y."/>
            <person name="Smit S."/>
            <person name="Van Straalen N."/>
            <person name="Roelofs D."/>
        </authorList>
    </citation>
    <scope>NUCLEOTIDE SEQUENCE [LARGE SCALE GENOMIC DNA]</scope>
    <source>
        <strain evidence="1 2">VU population</strain>
        <tissue evidence="1">Whole body</tissue>
    </source>
</reference>
<proteinExistence type="predicted"/>
<accession>A0A226EDH9</accession>
<evidence type="ECO:0000313" key="1">
    <source>
        <dbReference type="EMBL" id="OXA54851.1"/>
    </source>
</evidence>
<name>A0A226EDH9_FOLCA</name>
<comment type="caution">
    <text evidence="1">The sequence shown here is derived from an EMBL/GenBank/DDBJ whole genome shotgun (WGS) entry which is preliminary data.</text>
</comment>
<dbReference type="Proteomes" id="UP000198287">
    <property type="component" value="Unassembled WGS sequence"/>
</dbReference>